<accession>A0A0F8WGR2</accession>
<protein>
    <recommendedName>
        <fullName evidence="1">Ribbon-helix-helix protein CopG domain-containing protein</fullName>
    </recommendedName>
</protein>
<dbReference type="Pfam" id="PF01402">
    <property type="entry name" value="RHH_1"/>
    <property type="match status" value="1"/>
</dbReference>
<dbReference type="InterPro" id="IPR002145">
    <property type="entry name" value="CopG"/>
</dbReference>
<evidence type="ECO:0000259" key="1">
    <source>
        <dbReference type="Pfam" id="PF01402"/>
    </source>
</evidence>
<evidence type="ECO:0000313" key="2">
    <source>
        <dbReference type="EMBL" id="KKK56032.1"/>
    </source>
</evidence>
<name>A0A0F8WGR2_9ZZZZ</name>
<proteinExistence type="predicted"/>
<dbReference type="CDD" id="cd21631">
    <property type="entry name" value="RHH_CopG_NikR-like"/>
    <property type="match status" value="1"/>
</dbReference>
<dbReference type="AlphaFoldDB" id="A0A0F8WGR2"/>
<dbReference type="GO" id="GO:0006355">
    <property type="term" value="P:regulation of DNA-templated transcription"/>
    <property type="evidence" value="ECO:0007669"/>
    <property type="project" value="InterPro"/>
</dbReference>
<gene>
    <name evidence="2" type="ORF">LCGC14_3068610</name>
</gene>
<reference evidence="2" key="1">
    <citation type="journal article" date="2015" name="Nature">
        <title>Complex archaea that bridge the gap between prokaryotes and eukaryotes.</title>
        <authorList>
            <person name="Spang A."/>
            <person name="Saw J.H."/>
            <person name="Jorgensen S.L."/>
            <person name="Zaremba-Niedzwiedzka K."/>
            <person name="Martijn J."/>
            <person name="Lind A.E."/>
            <person name="van Eijk R."/>
            <person name="Schleper C."/>
            <person name="Guy L."/>
            <person name="Ettema T.J."/>
        </authorList>
    </citation>
    <scope>NUCLEOTIDE SEQUENCE</scope>
</reference>
<organism evidence="2">
    <name type="scientific">marine sediment metagenome</name>
    <dbReference type="NCBI Taxonomy" id="412755"/>
    <lineage>
        <taxon>unclassified sequences</taxon>
        <taxon>metagenomes</taxon>
        <taxon>ecological metagenomes</taxon>
    </lineage>
</organism>
<dbReference type="EMBL" id="LAZR01065195">
    <property type="protein sequence ID" value="KKK56032.1"/>
    <property type="molecule type" value="Genomic_DNA"/>
</dbReference>
<sequence>MAMKRLQIYIDQDLDEVLAVEANRRKVSKAALIREAVGDRLGRSKPPGHDPLDDLVGDCPDFEGGEIDEVVYEWGRS</sequence>
<comment type="caution">
    <text evidence="2">The sequence shown here is derived from an EMBL/GenBank/DDBJ whole genome shotgun (WGS) entry which is preliminary data.</text>
</comment>
<feature type="domain" description="Ribbon-helix-helix protein CopG" evidence="1">
    <location>
        <begin position="4"/>
        <end position="43"/>
    </location>
</feature>